<feature type="region of interest" description="Disordered" evidence="7">
    <location>
        <begin position="316"/>
        <end position="355"/>
    </location>
</feature>
<dbReference type="Gene3D" id="3.30.420.10">
    <property type="entry name" value="Ribonuclease H-like superfamily/Ribonuclease H"/>
    <property type="match status" value="1"/>
</dbReference>
<dbReference type="InterPro" id="IPR008042">
    <property type="entry name" value="Retrotrans_Pao"/>
</dbReference>
<dbReference type="PANTHER" id="PTHR47331:SF1">
    <property type="entry name" value="GAG-LIKE PROTEIN"/>
    <property type="match status" value="1"/>
</dbReference>
<feature type="domain" description="Peptidase A2" evidence="8">
    <location>
        <begin position="507"/>
        <end position="543"/>
    </location>
</feature>
<feature type="domain" description="Integrase catalytic" evidence="9">
    <location>
        <begin position="1454"/>
        <end position="1649"/>
    </location>
</feature>
<keyword evidence="3" id="KW-0540">Nuclease</keyword>
<dbReference type="EMBL" id="GFDF01007667">
    <property type="protein sequence ID" value="JAV06417.1"/>
    <property type="molecule type" value="Transcribed_RNA"/>
</dbReference>
<dbReference type="InterPro" id="IPR040676">
    <property type="entry name" value="DUF5641"/>
</dbReference>
<evidence type="ECO:0000256" key="1">
    <source>
        <dbReference type="ARBA" id="ARBA00022679"/>
    </source>
</evidence>
<dbReference type="GO" id="GO:0003964">
    <property type="term" value="F:RNA-directed DNA polymerase activity"/>
    <property type="evidence" value="ECO:0007669"/>
    <property type="project" value="UniProtKB-KW"/>
</dbReference>
<dbReference type="SUPFAM" id="SSF53098">
    <property type="entry name" value="Ribonuclease H-like"/>
    <property type="match status" value="1"/>
</dbReference>
<reference evidence="10" key="1">
    <citation type="submission" date="2016-12" db="EMBL/GenBank/DDBJ databases">
        <title>An insight into the sialome and mialome of the sand fly, Nyssomyia neivai.</title>
        <authorList>
            <person name="Sebastian V."/>
            <person name="Goulart T.M."/>
            <person name="Oliveira W."/>
            <person name="Calvo E."/>
            <person name="Oliveira L.F."/>
            <person name="Pinto M.C."/>
            <person name="Rosselino A.M."/>
            <person name="Ribeiro J.M."/>
        </authorList>
    </citation>
    <scope>NUCLEOTIDE SEQUENCE</scope>
</reference>
<keyword evidence="2" id="KW-0548">Nucleotidyltransferase</keyword>
<feature type="region of interest" description="Disordered" evidence="7">
    <location>
        <begin position="1762"/>
        <end position="1785"/>
    </location>
</feature>
<protein>
    <submittedName>
        <fullName evidence="10">Uncharacterized protein</fullName>
    </submittedName>
</protein>
<evidence type="ECO:0000256" key="4">
    <source>
        <dbReference type="ARBA" id="ARBA00022759"/>
    </source>
</evidence>
<dbReference type="CDD" id="cd00303">
    <property type="entry name" value="retropepsin_like"/>
    <property type="match status" value="1"/>
</dbReference>
<evidence type="ECO:0000256" key="5">
    <source>
        <dbReference type="ARBA" id="ARBA00022801"/>
    </source>
</evidence>
<feature type="compositionally biased region" description="Polar residues" evidence="7">
    <location>
        <begin position="74"/>
        <end position="100"/>
    </location>
</feature>
<dbReference type="GO" id="GO:0004190">
    <property type="term" value="F:aspartic-type endopeptidase activity"/>
    <property type="evidence" value="ECO:0007669"/>
    <property type="project" value="InterPro"/>
</dbReference>
<proteinExistence type="predicted"/>
<dbReference type="Pfam" id="PF18701">
    <property type="entry name" value="DUF5641"/>
    <property type="match status" value="1"/>
</dbReference>
<dbReference type="SUPFAM" id="SSF56672">
    <property type="entry name" value="DNA/RNA polymerases"/>
    <property type="match status" value="1"/>
</dbReference>
<evidence type="ECO:0000256" key="6">
    <source>
        <dbReference type="ARBA" id="ARBA00022918"/>
    </source>
</evidence>
<evidence type="ECO:0000256" key="3">
    <source>
        <dbReference type="ARBA" id="ARBA00022722"/>
    </source>
</evidence>
<dbReference type="InterPro" id="IPR012337">
    <property type="entry name" value="RNaseH-like_sf"/>
</dbReference>
<dbReference type="Gene3D" id="3.10.10.10">
    <property type="entry name" value="HIV Type 1 Reverse Transcriptase, subunit A, domain 1"/>
    <property type="match status" value="1"/>
</dbReference>
<dbReference type="SUPFAM" id="SSF50630">
    <property type="entry name" value="Acid proteases"/>
    <property type="match status" value="1"/>
</dbReference>
<accession>A0A1L8DJ73</accession>
<keyword evidence="1" id="KW-0808">Transferase</keyword>
<dbReference type="InterPro" id="IPR043502">
    <property type="entry name" value="DNA/RNA_pol_sf"/>
</dbReference>
<evidence type="ECO:0000256" key="7">
    <source>
        <dbReference type="SAM" id="MobiDB-lite"/>
    </source>
</evidence>
<feature type="region of interest" description="Disordered" evidence="7">
    <location>
        <begin position="58"/>
        <end position="100"/>
    </location>
</feature>
<dbReference type="GO" id="GO:0004519">
    <property type="term" value="F:endonuclease activity"/>
    <property type="evidence" value="ECO:0007669"/>
    <property type="project" value="UniProtKB-KW"/>
</dbReference>
<dbReference type="PROSITE" id="PS50175">
    <property type="entry name" value="ASP_PROT_RETROV"/>
    <property type="match status" value="1"/>
</dbReference>
<keyword evidence="4" id="KW-0255">Endonuclease</keyword>
<organism evidence="10">
    <name type="scientific">Nyssomyia neivai</name>
    <dbReference type="NCBI Taxonomy" id="330878"/>
    <lineage>
        <taxon>Eukaryota</taxon>
        <taxon>Metazoa</taxon>
        <taxon>Ecdysozoa</taxon>
        <taxon>Arthropoda</taxon>
        <taxon>Hexapoda</taxon>
        <taxon>Insecta</taxon>
        <taxon>Pterygota</taxon>
        <taxon>Neoptera</taxon>
        <taxon>Endopterygota</taxon>
        <taxon>Diptera</taxon>
        <taxon>Nematocera</taxon>
        <taxon>Psychodoidea</taxon>
        <taxon>Psychodidae</taxon>
        <taxon>Nyssomyia</taxon>
    </lineage>
</organism>
<keyword evidence="6" id="KW-0695">RNA-directed DNA polymerase</keyword>
<name>A0A1L8DJ73_9DIPT</name>
<dbReference type="InterPro" id="IPR021109">
    <property type="entry name" value="Peptidase_aspartic_dom_sf"/>
</dbReference>
<evidence type="ECO:0000259" key="9">
    <source>
        <dbReference type="PROSITE" id="PS50994"/>
    </source>
</evidence>
<dbReference type="GO" id="GO:0003676">
    <property type="term" value="F:nucleic acid binding"/>
    <property type="evidence" value="ECO:0007669"/>
    <property type="project" value="InterPro"/>
</dbReference>
<dbReference type="InterPro" id="IPR043128">
    <property type="entry name" value="Rev_trsase/Diguanyl_cyclase"/>
</dbReference>
<evidence type="ECO:0000259" key="8">
    <source>
        <dbReference type="PROSITE" id="PS50175"/>
    </source>
</evidence>
<dbReference type="InterPro" id="IPR005312">
    <property type="entry name" value="DUF1759"/>
</dbReference>
<dbReference type="InterPro" id="IPR001995">
    <property type="entry name" value="Peptidase_A2_cat"/>
</dbReference>
<dbReference type="InterPro" id="IPR001969">
    <property type="entry name" value="Aspartic_peptidase_AS"/>
</dbReference>
<dbReference type="InterPro" id="IPR036397">
    <property type="entry name" value="RNaseH_sf"/>
</dbReference>
<sequence length="1785" mass="201552">MKRKYATLQQEIISATRDSTRREVEQMSLTAFITRCDQLVVAIIAIIESLPFDEYETSASDEEEVVEQQSQVQAPSHVQPEQPNAQSNNQQHQMPNQQANPNDTLVLASLMRDMMQHSERQMERLLTSLTSTTIQSNLPHPPENTKLPHIYLPTFDGDYTNWISFRDRFTSSVKNHRTLSDVQKLEYLKSAVTGNAESTIKHLNITAANFSIAWQLLTDRFERKNDIVAEHVRAFYRIPTLNTLNEEELEIIDNALSESVMALESMHIPQKDPYIVQYVIDRLDVESRVLWGRQTGSNLPTVEQLRVFVRQRRADARNYNNASKPKPKSSTSSYSNKPSNSSNINKSQNSTRKVNAAQASESNNCRCCNESVHPLYQCPKFLSQSPNERFETVKQLSLCRNCFAHHLTNTCTFHKCRKCKGRHNTLLHEKFATSDTPASAPSIATTQQQPSTSSETPAVTQPSTSTLFSGHLSVAQSSASGTPAAPTVFLATAMVDVITRDREKLKCRMLLDSGAELNIISTSLFQKLRLPKSPSDVDVIGVGQHRSEVRGKVSLTICSRITGDSFTLTCYIMPKLVGNIPSSPPDLSKICIPNDIQLADPSWAQPQPIDLLISGNLNWTSFLNNTINLGPGLPILRENIFGYVVVGEYQGSATPHRSVGHVASEEALDQALERFWNVETVPEDITITEEQKEAEEHFVRTHKRTDEGRFMVQLPFKKPPALLGTSRPQAIRQFLSVERKFERNPGLKQLYTDVIRDYMAKGWIEPVPRESLHELSYYMPHHGILKDSLTTKLRVVYNASAPTSTGMSLNDLLMVGPTVQPDLLLVLLRFRRYEFALTADISKMYLQLRLDPTQADFQRLVWREDKNQPIQDFRIPCVCFGVAASAFLATRALNELAVQHSETHPYAAKVLLQSFYVDDGIISAPSLSEAQQIQRELTEVLLSAGFVLTKWVSNNSTLIPATTDSIDSVIVSDPTIKALGVDWNWGSDTFHFTSPIQSQDGRLTKRIVASEIAKLFDPMGLIGPVIVEAKILLQQLHKLGLKWDDPLPEELERRWSSFVNLMLQVDEIRIPRWISTISAPTRVEIHAFADASQQAYGASIYVVTYDEVGNVSAQLLTSKCRVTPLKELTIPRLELCGALMATDIVSKIQHIYEPASIHFWSDSMIVLYWVNSPPNAYKVFVSNRVKKVLENSTKDQWRHVPSEENPADIVSRGAPPRVLSNSNLWWNGPDWLLQSNQAWPSAFQPLSYTTEESRRVFAAARAEEKSELERLLVLKSSFNKILRIIAYCYRFGHRGPSANNNPTGPISAEEMEYALIALIKMDQQEHFGEFLQLRKRGATIPKRWIQLQSLNPFMDPEGILRVGGRLAKSDLEFNAKHQVLLPRSAFTRMIIRKRHEDLIHAGPTHTIADIKQQYWPLSGFKMASDIYAKCYDCIKARPKPLQQIMGQLPQARVVYEYPFHSTGVDFAGPLQMLPMATRGVKSRRMGTQKVYIAVFVCMATKAVHLEAVTSLTTDAFIAALRRFSEQKWTPKHMYSDKGSNFIGAANEMAVLLTCENAQRNLVSEGTQDGIQWHFNPPLSPHHGGLWEACVKSTKYHLNRCSNGIHFTFEELTTVLYQIAGVLNSRPLCTVTEDPNSPILTPNHLMGRFTDRSLPNPDLSHLPTNRQSYWQACQAQAQEFGRKWRTFYLNTLQQRPKWRLAKENLIVGEVVLLLDEANRDGRKWVMGRIEEVRPGADGYVRVVSIRTSSGIYVRPITKIARLPTQDDPEIPAPEEQPGEYVPNTTN</sequence>
<feature type="compositionally biased region" description="Low complexity" evidence="7">
    <location>
        <begin position="441"/>
        <end position="457"/>
    </location>
</feature>
<dbReference type="GO" id="GO:0015074">
    <property type="term" value="P:DNA integration"/>
    <property type="evidence" value="ECO:0007669"/>
    <property type="project" value="InterPro"/>
</dbReference>
<dbReference type="PROSITE" id="PS50994">
    <property type="entry name" value="INTEGRASE"/>
    <property type="match status" value="1"/>
</dbReference>
<dbReference type="Pfam" id="PF03564">
    <property type="entry name" value="DUF1759"/>
    <property type="match status" value="1"/>
</dbReference>
<dbReference type="PANTHER" id="PTHR47331">
    <property type="entry name" value="PHD-TYPE DOMAIN-CONTAINING PROTEIN"/>
    <property type="match status" value="1"/>
</dbReference>
<dbReference type="Pfam" id="PF05380">
    <property type="entry name" value="Peptidase_A17"/>
    <property type="match status" value="1"/>
</dbReference>
<keyword evidence="5" id="KW-0378">Hydrolase</keyword>
<dbReference type="GO" id="GO:0006508">
    <property type="term" value="P:proteolysis"/>
    <property type="evidence" value="ECO:0007669"/>
    <property type="project" value="InterPro"/>
</dbReference>
<dbReference type="Gene3D" id="2.40.70.10">
    <property type="entry name" value="Acid Proteases"/>
    <property type="match status" value="1"/>
</dbReference>
<feature type="region of interest" description="Disordered" evidence="7">
    <location>
        <begin position="432"/>
        <end position="464"/>
    </location>
</feature>
<evidence type="ECO:0000256" key="2">
    <source>
        <dbReference type="ARBA" id="ARBA00022695"/>
    </source>
</evidence>
<dbReference type="InterPro" id="IPR001584">
    <property type="entry name" value="Integrase_cat-core"/>
</dbReference>
<dbReference type="Gene3D" id="3.30.70.270">
    <property type="match status" value="1"/>
</dbReference>
<dbReference type="PROSITE" id="PS00141">
    <property type="entry name" value="ASP_PROTEASE"/>
    <property type="match status" value="1"/>
</dbReference>
<dbReference type="GO" id="GO:0042575">
    <property type="term" value="C:DNA polymerase complex"/>
    <property type="evidence" value="ECO:0007669"/>
    <property type="project" value="UniProtKB-ARBA"/>
</dbReference>
<evidence type="ECO:0000313" key="10">
    <source>
        <dbReference type="EMBL" id="JAV06417.1"/>
    </source>
</evidence>
<feature type="compositionally biased region" description="Low complexity" evidence="7">
    <location>
        <begin position="318"/>
        <end position="350"/>
    </location>
</feature>